<accession>A0A9P0AUK6</accession>
<dbReference type="Pfam" id="PF00271">
    <property type="entry name" value="Helicase_C"/>
    <property type="match status" value="1"/>
</dbReference>
<evidence type="ECO:0000256" key="1">
    <source>
        <dbReference type="ARBA" id="ARBA00012552"/>
    </source>
</evidence>
<dbReference type="GO" id="GO:0003724">
    <property type="term" value="F:RNA helicase activity"/>
    <property type="evidence" value="ECO:0007669"/>
    <property type="project" value="UniProtKB-EC"/>
</dbReference>
<feature type="domain" description="Helicase C-terminal" evidence="7">
    <location>
        <begin position="286"/>
        <end position="453"/>
    </location>
</feature>
<keyword evidence="4" id="KW-0347">Helicase</keyword>
<evidence type="ECO:0000259" key="6">
    <source>
        <dbReference type="PROSITE" id="PS51192"/>
    </source>
</evidence>
<proteinExistence type="predicted"/>
<dbReference type="Proteomes" id="UP001154078">
    <property type="component" value="Chromosome 2"/>
</dbReference>
<evidence type="ECO:0000313" key="9">
    <source>
        <dbReference type="Proteomes" id="UP001154078"/>
    </source>
</evidence>
<dbReference type="Pfam" id="PF00270">
    <property type="entry name" value="DEAD"/>
    <property type="match status" value="1"/>
</dbReference>
<keyword evidence="9" id="KW-1185">Reference proteome</keyword>
<sequence length="460" mass="53435">MDIRTHQKLIKHGQLKQSVYPVKVKSKKIEKVVSCPSIYESCKDVSQKFINDSLFSIYFSSTSIHKNLQPFWGKSFDHFFLRPRILKQMVLMGFYQASKVQEKALPLLLSNNYQTCLVQSQSGTGKTLAYVAAMLTKIDLTKNYSQILCIEPTGEMVHQTYELLRALSLDYPQLKVFCIDNDEAHQFQRKVNHQIVIAECGANLQHYIDSRAFDIFYLDIIVFDEADLIINKHKKQVILLNKCVKRSCQFFYFSATYDTQSKLFIRNLATTYAEIGLKSDELFLSPISQFYVKCTNENKYLALKTIYQQVRKGVVFVFTYSRRKVVALAKLLNDDGINNFFIRDDNDIDDRMYVYNRILSCQRGIIITTDLWARGIDLDPKMVINYDLPMKVSKSSFTIEMYLHRIGRTGRFGKGGVAITLVQCFAEELILKRAEIEYDFSIRRLTLDFNDLKIIRNLCL</sequence>
<evidence type="ECO:0000256" key="5">
    <source>
        <dbReference type="ARBA" id="ARBA00022840"/>
    </source>
</evidence>
<dbReference type="EC" id="3.6.4.13" evidence="1"/>
<dbReference type="GO" id="GO:0003676">
    <property type="term" value="F:nucleic acid binding"/>
    <property type="evidence" value="ECO:0007669"/>
    <property type="project" value="InterPro"/>
</dbReference>
<keyword evidence="2" id="KW-0547">Nucleotide-binding</keyword>
<dbReference type="CDD" id="cd18787">
    <property type="entry name" value="SF2_C_DEAD"/>
    <property type="match status" value="1"/>
</dbReference>
<keyword evidence="3" id="KW-0378">Hydrolase</keyword>
<dbReference type="PROSITE" id="PS51192">
    <property type="entry name" value="HELICASE_ATP_BIND_1"/>
    <property type="match status" value="1"/>
</dbReference>
<dbReference type="SMART" id="SM00490">
    <property type="entry name" value="HELICc"/>
    <property type="match status" value="1"/>
</dbReference>
<dbReference type="GO" id="GO:0016787">
    <property type="term" value="F:hydrolase activity"/>
    <property type="evidence" value="ECO:0007669"/>
    <property type="project" value="UniProtKB-KW"/>
</dbReference>
<dbReference type="InterPro" id="IPR011545">
    <property type="entry name" value="DEAD/DEAH_box_helicase_dom"/>
</dbReference>
<evidence type="ECO:0000256" key="3">
    <source>
        <dbReference type="ARBA" id="ARBA00022801"/>
    </source>
</evidence>
<dbReference type="AlphaFoldDB" id="A0A9P0AUK6"/>
<dbReference type="InterPro" id="IPR001650">
    <property type="entry name" value="Helicase_C-like"/>
</dbReference>
<dbReference type="EMBL" id="OV121133">
    <property type="protein sequence ID" value="CAH0550708.1"/>
    <property type="molecule type" value="Genomic_DNA"/>
</dbReference>
<dbReference type="GO" id="GO:0010468">
    <property type="term" value="P:regulation of gene expression"/>
    <property type="evidence" value="ECO:0007669"/>
    <property type="project" value="UniProtKB-ARBA"/>
</dbReference>
<evidence type="ECO:0000259" key="7">
    <source>
        <dbReference type="PROSITE" id="PS51194"/>
    </source>
</evidence>
<reference evidence="8" key="1">
    <citation type="submission" date="2021-12" db="EMBL/GenBank/DDBJ databases">
        <authorList>
            <person name="King R."/>
        </authorList>
    </citation>
    <scope>NUCLEOTIDE SEQUENCE</scope>
</reference>
<evidence type="ECO:0000256" key="2">
    <source>
        <dbReference type="ARBA" id="ARBA00022741"/>
    </source>
</evidence>
<dbReference type="GO" id="GO:0005524">
    <property type="term" value="F:ATP binding"/>
    <property type="evidence" value="ECO:0007669"/>
    <property type="project" value="UniProtKB-KW"/>
</dbReference>
<dbReference type="PROSITE" id="PS51194">
    <property type="entry name" value="HELICASE_CTER"/>
    <property type="match status" value="1"/>
</dbReference>
<dbReference type="Gene3D" id="3.40.50.300">
    <property type="entry name" value="P-loop containing nucleotide triphosphate hydrolases"/>
    <property type="match status" value="2"/>
</dbReference>
<dbReference type="InterPro" id="IPR014001">
    <property type="entry name" value="Helicase_ATP-bd"/>
</dbReference>
<keyword evidence="5" id="KW-0067">ATP-binding</keyword>
<evidence type="ECO:0000256" key="4">
    <source>
        <dbReference type="ARBA" id="ARBA00022806"/>
    </source>
</evidence>
<organism evidence="8 9">
    <name type="scientific">Brassicogethes aeneus</name>
    <name type="common">Rape pollen beetle</name>
    <name type="synonym">Meligethes aeneus</name>
    <dbReference type="NCBI Taxonomy" id="1431903"/>
    <lineage>
        <taxon>Eukaryota</taxon>
        <taxon>Metazoa</taxon>
        <taxon>Ecdysozoa</taxon>
        <taxon>Arthropoda</taxon>
        <taxon>Hexapoda</taxon>
        <taxon>Insecta</taxon>
        <taxon>Pterygota</taxon>
        <taxon>Neoptera</taxon>
        <taxon>Endopterygota</taxon>
        <taxon>Coleoptera</taxon>
        <taxon>Polyphaga</taxon>
        <taxon>Cucujiformia</taxon>
        <taxon>Nitidulidae</taxon>
        <taxon>Meligethinae</taxon>
        <taxon>Brassicogethes</taxon>
    </lineage>
</organism>
<dbReference type="SUPFAM" id="SSF52540">
    <property type="entry name" value="P-loop containing nucleoside triphosphate hydrolases"/>
    <property type="match status" value="1"/>
</dbReference>
<gene>
    <name evidence="8" type="ORF">MELIAE_LOCUS3465</name>
</gene>
<protein>
    <recommendedName>
        <fullName evidence="1">RNA helicase</fullName>
        <ecNumber evidence="1">3.6.4.13</ecNumber>
    </recommendedName>
</protein>
<evidence type="ECO:0000313" key="8">
    <source>
        <dbReference type="EMBL" id="CAH0550708.1"/>
    </source>
</evidence>
<feature type="domain" description="Helicase ATP-binding" evidence="6">
    <location>
        <begin position="107"/>
        <end position="275"/>
    </location>
</feature>
<dbReference type="SMART" id="SM00487">
    <property type="entry name" value="DEXDc"/>
    <property type="match status" value="1"/>
</dbReference>
<name>A0A9P0AUK6_BRAAE</name>
<dbReference type="InterPro" id="IPR027417">
    <property type="entry name" value="P-loop_NTPase"/>
</dbReference>
<dbReference type="PANTHER" id="PTHR47958">
    <property type="entry name" value="ATP-DEPENDENT RNA HELICASE DBP3"/>
    <property type="match status" value="1"/>
</dbReference>